<proteinExistence type="predicted"/>
<dbReference type="PANTHER" id="PTHR39200:SF1">
    <property type="entry name" value="AUTO-TRANSPORTER ADHESIN HEAD GIN DOMAIN-CONTAINING PROTEIN-RELATED"/>
    <property type="match status" value="1"/>
</dbReference>
<name>A0AAU7N1R4_9FLAO</name>
<dbReference type="KEGG" id="fld:ABNE31_06210"/>
<evidence type="ECO:0000313" key="2">
    <source>
        <dbReference type="EMBL" id="XBQ24505.1"/>
    </source>
</evidence>
<reference evidence="2" key="1">
    <citation type="submission" date="2024-05" db="EMBL/GenBank/DDBJ databases">
        <title>Draft Genome Sequences of Flagellimonas sp. MMG031 and Marinobacter sp. MMG032 Isolated from the dinoflagellate Symbiodinium pilosum.</title>
        <authorList>
            <person name="Shikuma N.J."/>
            <person name="Farrell M.V."/>
        </authorList>
    </citation>
    <scope>NUCLEOTIDE SEQUENCE</scope>
    <source>
        <strain evidence="2">MMG031</strain>
    </source>
</reference>
<evidence type="ECO:0000259" key="1">
    <source>
        <dbReference type="Pfam" id="PF10988"/>
    </source>
</evidence>
<dbReference type="PANTHER" id="PTHR39200">
    <property type="entry name" value="HYPOTHETICAL EXPORTED PROTEIN"/>
    <property type="match status" value="1"/>
</dbReference>
<gene>
    <name evidence="2" type="ORF">ABNE31_06210</name>
</gene>
<dbReference type="Pfam" id="PF10988">
    <property type="entry name" value="DUF2807"/>
    <property type="match status" value="1"/>
</dbReference>
<protein>
    <submittedName>
        <fullName evidence="2">Head GIN domain-containing protein</fullName>
    </submittedName>
</protein>
<dbReference type="Gene3D" id="2.160.20.120">
    <property type="match status" value="1"/>
</dbReference>
<dbReference type="EMBL" id="CP157804">
    <property type="protein sequence ID" value="XBQ24505.1"/>
    <property type="molecule type" value="Genomic_DNA"/>
</dbReference>
<organism evidence="2">
    <name type="scientific">Flagellimonas sp. MMG031</name>
    <dbReference type="NCBI Taxonomy" id="3158549"/>
    <lineage>
        <taxon>Bacteria</taxon>
        <taxon>Pseudomonadati</taxon>
        <taxon>Bacteroidota</taxon>
        <taxon>Flavobacteriia</taxon>
        <taxon>Flavobacteriales</taxon>
        <taxon>Flavobacteriaceae</taxon>
        <taxon>Flagellimonas</taxon>
    </lineage>
</organism>
<dbReference type="AlphaFoldDB" id="A0AAU7N1R4"/>
<accession>A0AAU7N1R4</accession>
<feature type="domain" description="Putative auto-transporter adhesin head GIN" evidence="1">
    <location>
        <begin position="64"/>
        <end position="257"/>
    </location>
</feature>
<dbReference type="RefSeq" id="WP_349352751.1">
    <property type="nucleotide sequence ID" value="NZ_CP157804.1"/>
</dbReference>
<sequence>MLESRSLSPLKNVTSSARLGYGQVVERCFLFVISLILVSCNGDNVPDCFQNAGDLVRRPIEVSDFSKITVFENLNLVVKQGEAYSVEVETGEYLLNEVSAVVEDDRLILRNENGCNFVRDYGLTTIYVTAPNLTDIRSSTGLLISSDGVLTYPNLNLVAESFNNPEADTTGGSFDIHLSATNVRIVVNGIAYFKLRGETENFTVSVAAGDSRIEAENLVSENVNVNHRGSNDVFVNPQQRLSGVIRGTGNVISVNTPPEVDVEEIFNGRLIFED</sequence>
<dbReference type="InterPro" id="IPR021255">
    <property type="entry name" value="DUF2807"/>
</dbReference>